<accession>A0ABQ9X1I6</accession>
<gene>
    <name evidence="1" type="ORF">BLNAU_20902</name>
</gene>
<comment type="caution">
    <text evidence="1">The sequence shown here is derived from an EMBL/GenBank/DDBJ whole genome shotgun (WGS) entry which is preliminary data.</text>
</comment>
<reference evidence="1 2" key="1">
    <citation type="journal article" date="2022" name="bioRxiv">
        <title>Genomics of Preaxostyla Flagellates Illuminates Evolutionary Transitions and the Path Towards Mitochondrial Loss.</title>
        <authorList>
            <person name="Novak L.V.F."/>
            <person name="Treitli S.C."/>
            <person name="Pyrih J."/>
            <person name="Halakuc P."/>
            <person name="Pipaliya S.V."/>
            <person name="Vacek V."/>
            <person name="Brzon O."/>
            <person name="Soukal P."/>
            <person name="Eme L."/>
            <person name="Dacks J.B."/>
            <person name="Karnkowska A."/>
            <person name="Elias M."/>
            <person name="Hampl V."/>
        </authorList>
    </citation>
    <scope>NUCLEOTIDE SEQUENCE [LARGE SCALE GENOMIC DNA]</scope>
    <source>
        <strain evidence="1">NAU3</strain>
        <tissue evidence="1">Gut</tissue>
    </source>
</reference>
<dbReference type="EMBL" id="JARBJD010000311">
    <property type="protein sequence ID" value="KAK2944155.1"/>
    <property type="molecule type" value="Genomic_DNA"/>
</dbReference>
<keyword evidence="2" id="KW-1185">Reference proteome</keyword>
<protein>
    <submittedName>
        <fullName evidence="1">Uncharacterized protein</fullName>
    </submittedName>
</protein>
<sequence length="77" mass="8845">MDANKTLFQQLINHSIKMPSLSISQFQEPGANLILRATKQYQSSHYSGRNMKTASEKKIASKVSIWMIEDDLFQKLE</sequence>
<evidence type="ECO:0000313" key="1">
    <source>
        <dbReference type="EMBL" id="KAK2944155.1"/>
    </source>
</evidence>
<dbReference type="Proteomes" id="UP001281761">
    <property type="component" value="Unassembled WGS sequence"/>
</dbReference>
<name>A0ABQ9X1I6_9EUKA</name>
<organism evidence="1 2">
    <name type="scientific">Blattamonas nauphoetae</name>
    <dbReference type="NCBI Taxonomy" id="2049346"/>
    <lineage>
        <taxon>Eukaryota</taxon>
        <taxon>Metamonada</taxon>
        <taxon>Preaxostyla</taxon>
        <taxon>Oxymonadida</taxon>
        <taxon>Blattamonas</taxon>
    </lineage>
</organism>
<evidence type="ECO:0000313" key="2">
    <source>
        <dbReference type="Proteomes" id="UP001281761"/>
    </source>
</evidence>
<proteinExistence type="predicted"/>